<evidence type="ECO:0000259" key="2">
    <source>
        <dbReference type="Pfam" id="PF07859"/>
    </source>
</evidence>
<evidence type="ECO:0000256" key="1">
    <source>
        <dbReference type="ARBA" id="ARBA00022801"/>
    </source>
</evidence>
<dbReference type="SUPFAM" id="SSF53474">
    <property type="entry name" value="alpha/beta-Hydrolases"/>
    <property type="match status" value="1"/>
</dbReference>
<evidence type="ECO:0000313" key="5">
    <source>
        <dbReference type="EMBL" id="CAB4704977.1"/>
    </source>
</evidence>
<sequence length="311" mass="34236">MTLKPEITKYLSDRALLKLPQLWEAPVSVHRANSHLNVALQQPLTDIYSVKHKSIPGPTSNLPIRIYRPNDATDLPALVFFHGGGWVLNFLDIYEPALRKLSNLGKFVIIAVDYQKAPEHPFPIPFDDCFATLKWVSDNATELGIDKSSIGVGGDSAGGNLASAVALKARDEKSIELAFQILIYPCNNNLMDYQSAIDNGEGFGLTTKSMQWFWQQYLQDKQDHTNSYAVPAIASDFSKLAPAIVLASQFDPLTDDAKIYYQKLLSAGVAAIYKEYPGQIHGLFNLGGVTADADLMYSDIATEVNALLGRN</sequence>
<dbReference type="Gene3D" id="3.40.50.1820">
    <property type="entry name" value="alpha/beta hydrolase"/>
    <property type="match status" value="1"/>
</dbReference>
<dbReference type="AlphaFoldDB" id="A0A6J6Q1T0"/>
<dbReference type="EMBL" id="CAESAM010000032">
    <property type="protein sequence ID" value="CAB4338013.1"/>
    <property type="molecule type" value="Genomic_DNA"/>
</dbReference>
<keyword evidence="1" id="KW-0378">Hydrolase</keyword>
<dbReference type="InterPro" id="IPR029058">
    <property type="entry name" value="AB_hydrolase_fold"/>
</dbReference>
<feature type="domain" description="Alpha/beta hydrolase fold-3" evidence="2">
    <location>
        <begin position="78"/>
        <end position="284"/>
    </location>
</feature>
<dbReference type="InterPro" id="IPR050300">
    <property type="entry name" value="GDXG_lipolytic_enzyme"/>
</dbReference>
<organism evidence="5">
    <name type="scientific">freshwater metagenome</name>
    <dbReference type="NCBI Taxonomy" id="449393"/>
    <lineage>
        <taxon>unclassified sequences</taxon>
        <taxon>metagenomes</taxon>
        <taxon>ecological metagenomes</taxon>
    </lineage>
</organism>
<dbReference type="InterPro" id="IPR013094">
    <property type="entry name" value="AB_hydrolase_3"/>
</dbReference>
<dbReference type="PANTHER" id="PTHR48081:SF8">
    <property type="entry name" value="ALPHA_BETA HYDROLASE FOLD-3 DOMAIN-CONTAINING PROTEIN-RELATED"/>
    <property type="match status" value="1"/>
</dbReference>
<name>A0A6J6Q1T0_9ZZZZ</name>
<evidence type="ECO:0000313" key="4">
    <source>
        <dbReference type="EMBL" id="CAB4551816.1"/>
    </source>
</evidence>
<dbReference type="GO" id="GO:0016787">
    <property type="term" value="F:hydrolase activity"/>
    <property type="evidence" value="ECO:0007669"/>
    <property type="project" value="UniProtKB-KW"/>
</dbReference>
<proteinExistence type="predicted"/>
<gene>
    <name evidence="4" type="ORF">UFOPK1509_00369</name>
    <name evidence="5" type="ORF">UFOPK2592_00932</name>
    <name evidence="3" type="ORF">UFOPK4171_00519</name>
</gene>
<reference evidence="5" key="1">
    <citation type="submission" date="2020-05" db="EMBL/GenBank/DDBJ databases">
        <authorList>
            <person name="Chiriac C."/>
            <person name="Salcher M."/>
            <person name="Ghai R."/>
            <person name="Kavagutti S V."/>
        </authorList>
    </citation>
    <scope>NUCLEOTIDE SEQUENCE</scope>
</reference>
<protein>
    <submittedName>
        <fullName evidence="5">Unannotated protein</fullName>
    </submittedName>
</protein>
<dbReference type="EMBL" id="CAEZXU010000105">
    <property type="protein sequence ID" value="CAB4704977.1"/>
    <property type="molecule type" value="Genomic_DNA"/>
</dbReference>
<dbReference type="Pfam" id="PF07859">
    <property type="entry name" value="Abhydrolase_3"/>
    <property type="match status" value="1"/>
</dbReference>
<accession>A0A6J6Q1T0</accession>
<evidence type="ECO:0000313" key="3">
    <source>
        <dbReference type="EMBL" id="CAB4338013.1"/>
    </source>
</evidence>
<dbReference type="EMBL" id="CAEZSY010000036">
    <property type="protein sequence ID" value="CAB4551816.1"/>
    <property type="molecule type" value="Genomic_DNA"/>
</dbReference>
<dbReference type="PANTHER" id="PTHR48081">
    <property type="entry name" value="AB HYDROLASE SUPERFAMILY PROTEIN C4A8.06C"/>
    <property type="match status" value="1"/>
</dbReference>